<keyword evidence="1" id="KW-1133">Transmembrane helix</keyword>
<keyword evidence="3" id="KW-1185">Reference proteome</keyword>
<organism evidence="2 3">
    <name type="scientific">Alkalicoccus urumqiensis</name>
    <name type="common">Bacillus urumqiensis</name>
    <dbReference type="NCBI Taxonomy" id="1548213"/>
    <lineage>
        <taxon>Bacteria</taxon>
        <taxon>Bacillati</taxon>
        <taxon>Bacillota</taxon>
        <taxon>Bacilli</taxon>
        <taxon>Bacillales</taxon>
        <taxon>Bacillaceae</taxon>
        <taxon>Alkalicoccus</taxon>
    </lineage>
</organism>
<reference evidence="2 3" key="1">
    <citation type="submission" date="2018-03" db="EMBL/GenBank/DDBJ databases">
        <title>Bacillus urumqiensis sp. nov., a moderately haloalkaliphilic bacterium isolated from a salt lake.</title>
        <authorList>
            <person name="Zhao B."/>
            <person name="Liao Z."/>
        </authorList>
    </citation>
    <scope>NUCLEOTIDE SEQUENCE [LARGE SCALE GENOMIC DNA]</scope>
    <source>
        <strain evidence="2 3">BZ-SZ-XJ18</strain>
    </source>
</reference>
<dbReference type="RefSeq" id="WP_105960351.1">
    <property type="nucleotide sequence ID" value="NZ_PVNS01000019.1"/>
</dbReference>
<keyword evidence="1" id="KW-0472">Membrane</keyword>
<protein>
    <submittedName>
        <fullName evidence="2">DUF1294 domain-containing protein</fullName>
    </submittedName>
</protein>
<dbReference type="InterPro" id="IPR010718">
    <property type="entry name" value="DUF1294"/>
</dbReference>
<gene>
    <name evidence="2" type="ORF">C6I21_15290</name>
</gene>
<comment type="caution">
    <text evidence="2">The sequence shown here is derived from an EMBL/GenBank/DDBJ whole genome shotgun (WGS) entry which is preliminary data.</text>
</comment>
<dbReference type="Proteomes" id="UP000243650">
    <property type="component" value="Unassembled WGS sequence"/>
</dbReference>
<proteinExistence type="predicted"/>
<feature type="transmembrane region" description="Helical" evidence="1">
    <location>
        <begin position="57"/>
        <end position="77"/>
    </location>
</feature>
<dbReference type="EMBL" id="PVNS01000019">
    <property type="protein sequence ID" value="PRO64297.1"/>
    <property type="molecule type" value="Genomic_DNA"/>
</dbReference>
<evidence type="ECO:0000313" key="3">
    <source>
        <dbReference type="Proteomes" id="UP000243650"/>
    </source>
</evidence>
<accession>A0A2P6MDE7</accession>
<dbReference type="Pfam" id="PF06961">
    <property type="entry name" value="DUF1294"/>
    <property type="match status" value="1"/>
</dbReference>
<evidence type="ECO:0000313" key="2">
    <source>
        <dbReference type="EMBL" id="PRO64297.1"/>
    </source>
</evidence>
<dbReference type="OrthoDB" id="1698854at2"/>
<name>A0A2P6MDE7_ALKUR</name>
<evidence type="ECO:0000256" key="1">
    <source>
        <dbReference type="SAM" id="Phobius"/>
    </source>
</evidence>
<dbReference type="AlphaFoldDB" id="A0A2P6MDE7"/>
<keyword evidence="1" id="KW-0812">Transmembrane</keyword>
<sequence length="80" mass="9058">MISLIGGILFAYDKRLAVKRKRRISERTLLGWAAAGAAPVQWLISRQIRHKTKVKKFQVMLPLFSVGHAALLGWILYGQL</sequence>